<protein>
    <submittedName>
        <fullName evidence="1">Uncharacterized protein</fullName>
    </submittedName>
</protein>
<keyword evidence="2" id="KW-1185">Reference proteome</keyword>
<name>A0A1L9RFQ7_ASPWE</name>
<dbReference type="GeneID" id="63749054"/>
<dbReference type="EMBL" id="KV878213">
    <property type="protein sequence ID" value="OJJ33752.1"/>
    <property type="molecule type" value="Genomic_DNA"/>
</dbReference>
<dbReference type="AlphaFoldDB" id="A0A1L9RFQ7"/>
<dbReference type="RefSeq" id="XP_040687428.1">
    <property type="nucleotide sequence ID" value="XM_040833206.1"/>
</dbReference>
<evidence type="ECO:0000313" key="2">
    <source>
        <dbReference type="Proteomes" id="UP000184383"/>
    </source>
</evidence>
<accession>A0A1L9RFQ7</accession>
<proteinExistence type="predicted"/>
<dbReference type="OrthoDB" id="4509278at2759"/>
<dbReference type="Proteomes" id="UP000184383">
    <property type="component" value="Unassembled WGS sequence"/>
</dbReference>
<evidence type="ECO:0000313" key="1">
    <source>
        <dbReference type="EMBL" id="OJJ33752.1"/>
    </source>
</evidence>
<sequence length="102" mass="10179">MIIAAIALATSALAAPAPNADNGFKAQITFIGAADASFSQEFPTDGTSVDIHNPLSISHISSLGGATCTFHGIDGSVTTVVGRNTVDVGPPQTQVSGSCHAL</sequence>
<reference evidence="2" key="1">
    <citation type="journal article" date="2017" name="Genome Biol.">
        <title>Comparative genomics reveals high biological diversity and specific adaptations in the industrially and medically important fungal genus Aspergillus.</title>
        <authorList>
            <person name="de Vries R.P."/>
            <person name="Riley R."/>
            <person name="Wiebenga A."/>
            <person name="Aguilar-Osorio G."/>
            <person name="Amillis S."/>
            <person name="Uchima C.A."/>
            <person name="Anderluh G."/>
            <person name="Asadollahi M."/>
            <person name="Askin M."/>
            <person name="Barry K."/>
            <person name="Battaglia E."/>
            <person name="Bayram O."/>
            <person name="Benocci T."/>
            <person name="Braus-Stromeyer S.A."/>
            <person name="Caldana C."/>
            <person name="Canovas D."/>
            <person name="Cerqueira G.C."/>
            <person name="Chen F."/>
            <person name="Chen W."/>
            <person name="Choi C."/>
            <person name="Clum A."/>
            <person name="Dos Santos R.A."/>
            <person name="Damasio A.R."/>
            <person name="Diallinas G."/>
            <person name="Emri T."/>
            <person name="Fekete E."/>
            <person name="Flipphi M."/>
            <person name="Freyberg S."/>
            <person name="Gallo A."/>
            <person name="Gournas C."/>
            <person name="Habgood R."/>
            <person name="Hainaut M."/>
            <person name="Harispe M.L."/>
            <person name="Henrissat B."/>
            <person name="Hilden K.S."/>
            <person name="Hope R."/>
            <person name="Hossain A."/>
            <person name="Karabika E."/>
            <person name="Karaffa L."/>
            <person name="Karanyi Z."/>
            <person name="Krasevec N."/>
            <person name="Kuo A."/>
            <person name="Kusch H."/>
            <person name="LaButti K."/>
            <person name="Lagendijk E.L."/>
            <person name="Lapidus A."/>
            <person name="Levasseur A."/>
            <person name="Lindquist E."/>
            <person name="Lipzen A."/>
            <person name="Logrieco A.F."/>
            <person name="MacCabe A."/>
            <person name="Maekelae M.R."/>
            <person name="Malavazi I."/>
            <person name="Melin P."/>
            <person name="Meyer V."/>
            <person name="Mielnichuk N."/>
            <person name="Miskei M."/>
            <person name="Molnar A.P."/>
            <person name="Mule G."/>
            <person name="Ngan C.Y."/>
            <person name="Orejas M."/>
            <person name="Orosz E."/>
            <person name="Ouedraogo J.P."/>
            <person name="Overkamp K.M."/>
            <person name="Park H.-S."/>
            <person name="Perrone G."/>
            <person name="Piumi F."/>
            <person name="Punt P.J."/>
            <person name="Ram A.F."/>
            <person name="Ramon A."/>
            <person name="Rauscher S."/>
            <person name="Record E."/>
            <person name="Riano-Pachon D.M."/>
            <person name="Robert V."/>
            <person name="Roehrig J."/>
            <person name="Ruller R."/>
            <person name="Salamov A."/>
            <person name="Salih N.S."/>
            <person name="Samson R.A."/>
            <person name="Sandor E."/>
            <person name="Sanguinetti M."/>
            <person name="Schuetze T."/>
            <person name="Sepcic K."/>
            <person name="Shelest E."/>
            <person name="Sherlock G."/>
            <person name="Sophianopoulou V."/>
            <person name="Squina F.M."/>
            <person name="Sun H."/>
            <person name="Susca A."/>
            <person name="Todd R.B."/>
            <person name="Tsang A."/>
            <person name="Unkles S.E."/>
            <person name="van de Wiele N."/>
            <person name="van Rossen-Uffink D."/>
            <person name="Oliveira J.V."/>
            <person name="Vesth T.C."/>
            <person name="Visser J."/>
            <person name="Yu J.-H."/>
            <person name="Zhou M."/>
            <person name="Andersen M.R."/>
            <person name="Archer D.B."/>
            <person name="Baker S.E."/>
            <person name="Benoit I."/>
            <person name="Brakhage A.A."/>
            <person name="Braus G.H."/>
            <person name="Fischer R."/>
            <person name="Frisvad J.C."/>
            <person name="Goldman G.H."/>
            <person name="Houbraken J."/>
            <person name="Oakley B."/>
            <person name="Pocsi I."/>
            <person name="Scazzocchio C."/>
            <person name="Seiboth B."/>
            <person name="vanKuyk P.A."/>
            <person name="Wortman J."/>
            <person name="Dyer P.S."/>
            <person name="Grigoriev I.V."/>
        </authorList>
    </citation>
    <scope>NUCLEOTIDE SEQUENCE [LARGE SCALE GENOMIC DNA]</scope>
    <source>
        <strain evidence="2">DTO 134E9</strain>
    </source>
</reference>
<dbReference type="VEuPathDB" id="FungiDB:ASPWEDRAFT_28951"/>
<gene>
    <name evidence="1" type="ORF">ASPWEDRAFT_28951</name>
</gene>
<organism evidence="1 2">
    <name type="scientific">Aspergillus wentii DTO 134E9</name>
    <dbReference type="NCBI Taxonomy" id="1073089"/>
    <lineage>
        <taxon>Eukaryota</taxon>
        <taxon>Fungi</taxon>
        <taxon>Dikarya</taxon>
        <taxon>Ascomycota</taxon>
        <taxon>Pezizomycotina</taxon>
        <taxon>Eurotiomycetes</taxon>
        <taxon>Eurotiomycetidae</taxon>
        <taxon>Eurotiales</taxon>
        <taxon>Aspergillaceae</taxon>
        <taxon>Aspergillus</taxon>
        <taxon>Aspergillus subgen. Cremei</taxon>
    </lineage>
</organism>